<dbReference type="EMBL" id="WNKW01000001">
    <property type="protein sequence ID" value="MTW32293.1"/>
    <property type="molecule type" value="Genomic_DNA"/>
</dbReference>
<feature type="region of interest" description="Disordered" evidence="2">
    <location>
        <begin position="1"/>
        <end position="22"/>
    </location>
</feature>
<dbReference type="Proteomes" id="UP000735592">
    <property type="component" value="Unassembled WGS sequence"/>
</dbReference>
<organism evidence="3 4">
    <name type="scientific">Pseudoduganella danionis</name>
    <dbReference type="NCBI Taxonomy" id="1890295"/>
    <lineage>
        <taxon>Bacteria</taxon>
        <taxon>Pseudomonadati</taxon>
        <taxon>Pseudomonadota</taxon>
        <taxon>Betaproteobacteria</taxon>
        <taxon>Burkholderiales</taxon>
        <taxon>Oxalobacteraceae</taxon>
        <taxon>Telluria group</taxon>
        <taxon>Pseudoduganella</taxon>
    </lineage>
</organism>
<feature type="coiled-coil region" evidence="1">
    <location>
        <begin position="75"/>
        <end position="138"/>
    </location>
</feature>
<gene>
    <name evidence="3" type="primary">mobC</name>
    <name evidence="3" type="ORF">GM655_05550</name>
</gene>
<dbReference type="Pfam" id="PF19514">
    <property type="entry name" value="MobC_2"/>
    <property type="match status" value="1"/>
</dbReference>
<dbReference type="InterPro" id="IPR045788">
    <property type="entry name" value="MobC_2"/>
</dbReference>
<comment type="caution">
    <text evidence="3">The sequence shown here is derived from an EMBL/GenBank/DDBJ whole genome shotgun (WGS) entry which is preliminary data.</text>
</comment>
<name>A0ABW9SM35_9BURK</name>
<dbReference type="RefSeq" id="WP_155433574.1">
    <property type="nucleotide sequence ID" value="NZ_JBHLXK010000003.1"/>
</dbReference>
<protein>
    <submittedName>
        <fullName evidence="3">Plasmid mobilization relaxosome protein MobC</fullName>
    </submittedName>
</protein>
<proteinExistence type="predicted"/>
<accession>A0ABW9SM35</accession>
<reference evidence="3 4" key="1">
    <citation type="submission" date="2019-11" db="EMBL/GenBank/DDBJ databases">
        <title>Type strains purchased from KCTC, JCM and DSMZ.</title>
        <authorList>
            <person name="Lu H."/>
        </authorList>
    </citation>
    <scope>NUCLEOTIDE SEQUENCE [LARGE SCALE GENOMIC DNA]</scope>
    <source>
        <strain evidence="3 4">DSM 103461</strain>
    </source>
</reference>
<keyword evidence="1" id="KW-0175">Coiled coil</keyword>
<evidence type="ECO:0000313" key="4">
    <source>
        <dbReference type="Proteomes" id="UP000735592"/>
    </source>
</evidence>
<keyword evidence="4" id="KW-1185">Reference proteome</keyword>
<evidence type="ECO:0000256" key="2">
    <source>
        <dbReference type="SAM" id="MobiDB-lite"/>
    </source>
</evidence>
<evidence type="ECO:0000256" key="1">
    <source>
        <dbReference type="SAM" id="Coils"/>
    </source>
</evidence>
<sequence>MNDENQIKKHPGQAGSDDGEQLKRTKVIEINLSPFELKSFKDAWRKTDFNSMAKFARYKLFGGQEHKIDLYWDLKDEERNINKNLLSQLNKLGNNMNQIAKQLNSKPEFLRQEATELLKSLKSALDEHEKIRQEVMGKSKK</sequence>
<evidence type="ECO:0000313" key="3">
    <source>
        <dbReference type="EMBL" id="MTW32293.1"/>
    </source>
</evidence>